<evidence type="ECO:0000313" key="3">
    <source>
        <dbReference type="Proteomes" id="UP000028725"/>
    </source>
</evidence>
<evidence type="ECO:0000256" key="1">
    <source>
        <dbReference type="SAM" id="MobiDB-lite"/>
    </source>
</evidence>
<dbReference type="AlphaFoldDB" id="A0A085WNF7"/>
<organism evidence="2 3">
    <name type="scientific">Hyalangium minutum</name>
    <dbReference type="NCBI Taxonomy" id="394096"/>
    <lineage>
        <taxon>Bacteria</taxon>
        <taxon>Pseudomonadati</taxon>
        <taxon>Myxococcota</taxon>
        <taxon>Myxococcia</taxon>
        <taxon>Myxococcales</taxon>
        <taxon>Cystobacterineae</taxon>
        <taxon>Archangiaceae</taxon>
        <taxon>Hyalangium</taxon>
    </lineage>
</organism>
<reference evidence="2 3" key="1">
    <citation type="submission" date="2014-04" db="EMBL/GenBank/DDBJ databases">
        <title>Genome assembly of Hyalangium minutum DSM 14724.</title>
        <authorList>
            <person name="Sharma G."/>
            <person name="Subramanian S."/>
        </authorList>
    </citation>
    <scope>NUCLEOTIDE SEQUENCE [LARGE SCALE GENOMIC DNA]</scope>
    <source>
        <strain evidence="2 3">DSM 14724</strain>
    </source>
</reference>
<name>A0A085WNF7_9BACT</name>
<proteinExistence type="predicted"/>
<dbReference type="STRING" id="394096.DB31_7122"/>
<sequence length="331" mass="34662">MLRTSSPEDESLASRVQGQLSDLPVVLRVSPGPSLGTSDAEQWRSAVELARSESARVAIWFSHETEAIVVSIAEPSTQHLFVRRIQADGAGGRLGHSALAEAAALAVRSAVKALEAGHEVGVIVEPPPEPPSAPPPEAPPPVSPPPSPPAPSSPVREGSWVLDLGWQAAVDGSSPRGQQGPRLGIAREGSTWRARAQLLASLQAQLSDAYTRVSLSRHSVIVGAGVCSKPTERLRLGADLGVGLSGFRRSTVALASEVSAVPPRLTLAPFVSPELSARWRAGAVALEASISVDVLAGVPTLGYQRGEEFIPRNTLWWAQPRLGLAILVGSP</sequence>
<dbReference type="RefSeq" id="WP_052419980.1">
    <property type="nucleotide sequence ID" value="NZ_JMCB01000005.1"/>
</dbReference>
<gene>
    <name evidence="2" type="ORF">DB31_7122</name>
</gene>
<evidence type="ECO:0000313" key="2">
    <source>
        <dbReference type="EMBL" id="KFE69220.1"/>
    </source>
</evidence>
<feature type="compositionally biased region" description="Pro residues" evidence="1">
    <location>
        <begin position="125"/>
        <end position="152"/>
    </location>
</feature>
<dbReference type="OrthoDB" id="5525341at2"/>
<protein>
    <submittedName>
        <fullName evidence="2">Uncharacterized protein</fullName>
    </submittedName>
</protein>
<keyword evidence="3" id="KW-1185">Reference proteome</keyword>
<dbReference type="EMBL" id="JMCB01000005">
    <property type="protein sequence ID" value="KFE69220.1"/>
    <property type="molecule type" value="Genomic_DNA"/>
</dbReference>
<accession>A0A085WNF7</accession>
<comment type="caution">
    <text evidence="2">The sequence shown here is derived from an EMBL/GenBank/DDBJ whole genome shotgun (WGS) entry which is preliminary data.</text>
</comment>
<dbReference type="Proteomes" id="UP000028725">
    <property type="component" value="Unassembled WGS sequence"/>
</dbReference>
<feature type="region of interest" description="Disordered" evidence="1">
    <location>
        <begin position="122"/>
        <end position="157"/>
    </location>
</feature>